<name>A0A1E4RKM9_9ASCO</name>
<dbReference type="AlphaFoldDB" id="A0A1E4RKM9"/>
<accession>A0A1E4RKM9</accession>
<dbReference type="GeneID" id="30993841"/>
<dbReference type="EMBL" id="KV454540">
    <property type="protein sequence ID" value="ODV67819.1"/>
    <property type="molecule type" value="Genomic_DNA"/>
</dbReference>
<dbReference type="RefSeq" id="XP_020076886.1">
    <property type="nucleotide sequence ID" value="XM_020219291.1"/>
</dbReference>
<evidence type="ECO:0000313" key="2">
    <source>
        <dbReference type="Proteomes" id="UP000095085"/>
    </source>
</evidence>
<keyword evidence="2" id="KW-1185">Reference proteome</keyword>
<sequence length="98" mass="11160">MSDKNHEPPKTSATEQQQQEALLLELEIILSTVKQIDTNLIRSIELLQNTVSVDLEQQNRARARLTGTEKQQIDINFIDMIKRNTATISNILETLDSL</sequence>
<evidence type="ECO:0000313" key="1">
    <source>
        <dbReference type="EMBL" id="ODV67819.1"/>
    </source>
</evidence>
<organism evidence="1 2">
    <name type="scientific">Hyphopichia burtonii NRRL Y-1933</name>
    <dbReference type="NCBI Taxonomy" id="984485"/>
    <lineage>
        <taxon>Eukaryota</taxon>
        <taxon>Fungi</taxon>
        <taxon>Dikarya</taxon>
        <taxon>Ascomycota</taxon>
        <taxon>Saccharomycotina</taxon>
        <taxon>Pichiomycetes</taxon>
        <taxon>Debaryomycetaceae</taxon>
        <taxon>Hyphopichia</taxon>
    </lineage>
</organism>
<dbReference type="OrthoDB" id="4025969at2759"/>
<gene>
    <name evidence="1" type="ORF">HYPBUDRAFT_122695</name>
</gene>
<reference evidence="2" key="1">
    <citation type="submission" date="2016-05" db="EMBL/GenBank/DDBJ databases">
        <title>Comparative genomics of biotechnologically important yeasts.</title>
        <authorList>
            <consortium name="DOE Joint Genome Institute"/>
            <person name="Riley R."/>
            <person name="Haridas S."/>
            <person name="Wolfe K.H."/>
            <person name="Lopes M.R."/>
            <person name="Hittinger C.T."/>
            <person name="Goker M."/>
            <person name="Salamov A."/>
            <person name="Wisecaver J."/>
            <person name="Long T.M."/>
            <person name="Aerts A.L."/>
            <person name="Barry K."/>
            <person name="Choi C."/>
            <person name="Clum A."/>
            <person name="Coughlan A.Y."/>
            <person name="Deshpande S."/>
            <person name="Douglass A.P."/>
            <person name="Hanson S.J."/>
            <person name="Klenk H.-P."/>
            <person name="Labutti K."/>
            <person name="Lapidus A."/>
            <person name="Lindquist E."/>
            <person name="Lipzen A."/>
            <person name="Meier-Kolthoff J.P."/>
            <person name="Ohm R.A."/>
            <person name="Otillar R.P."/>
            <person name="Pangilinan J."/>
            <person name="Peng Y."/>
            <person name="Rokas A."/>
            <person name="Rosa C.A."/>
            <person name="Scheuner C."/>
            <person name="Sibirny A.A."/>
            <person name="Slot J.C."/>
            <person name="Stielow J.B."/>
            <person name="Sun H."/>
            <person name="Kurtzman C.P."/>
            <person name="Blackwell M."/>
            <person name="Grigoriev I.V."/>
            <person name="Jeffries T.W."/>
        </authorList>
    </citation>
    <scope>NUCLEOTIDE SEQUENCE [LARGE SCALE GENOMIC DNA]</scope>
    <source>
        <strain evidence="2">NRRL Y-1933</strain>
    </source>
</reference>
<proteinExistence type="predicted"/>
<dbReference type="Proteomes" id="UP000095085">
    <property type="component" value="Unassembled WGS sequence"/>
</dbReference>
<protein>
    <submittedName>
        <fullName evidence="1">Uncharacterized protein</fullName>
    </submittedName>
</protein>